<dbReference type="GO" id="GO:0005737">
    <property type="term" value="C:cytoplasm"/>
    <property type="evidence" value="ECO:0007669"/>
    <property type="project" value="TreeGrafter"/>
</dbReference>
<evidence type="ECO:0000313" key="2">
    <source>
        <dbReference type="EMBL" id="MYL35173.1"/>
    </source>
</evidence>
<evidence type="ECO:0000259" key="1">
    <source>
        <dbReference type="Pfam" id="PF00149"/>
    </source>
</evidence>
<dbReference type="EMBL" id="WMEQ01000014">
    <property type="protein sequence ID" value="MYL35173.1"/>
    <property type="molecule type" value="Genomic_DNA"/>
</dbReference>
<dbReference type="GO" id="GO:0008803">
    <property type="term" value="F:bis(5'-nucleosyl)-tetraphosphatase (symmetrical) activity"/>
    <property type="evidence" value="ECO:0007669"/>
    <property type="project" value="TreeGrafter"/>
</dbReference>
<organism evidence="2 3">
    <name type="scientific">Pontibacillus yanchengensis</name>
    <dbReference type="NCBI Taxonomy" id="462910"/>
    <lineage>
        <taxon>Bacteria</taxon>
        <taxon>Bacillati</taxon>
        <taxon>Bacillota</taxon>
        <taxon>Bacilli</taxon>
        <taxon>Bacillales</taxon>
        <taxon>Bacillaceae</taxon>
        <taxon>Pontibacillus</taxon>
    </lineage>
</organism>
<reference evidence="2 3" key="1">
    <citation type="submission" date="2019-11" db="EMBL/GenBank/DDBJ databases">
        <title>Genome sequences of 17 halophilic strains isolated from different environments.</title>
        <authorList>
            <person name="Furrow R.E."/>
        </authorList>
    </citation>
    <scope>NUCLEOTIDE SEQUENCE [LARGE SCALE GENOMIC DNA]</scope>
    <source>
        <strain evidence="2 3">22514_16_FS</strain>
    </source>
</reference>
<dbReference type="InterPro" id="IPR004843">
    <property type="entry name" value="Calcineurin-like_PHP"/>
</dbReference>
<sequence>MKCFNPSQKRNREPWKSNVMILIDAQFKIAKEDISMRYLVVSDIHGELHKLEEVLQEASFDPSEDQLILLGDYIDRGPYSRDVVAKVKELVEEHGAIAIKGNHDDLFIRSKYDGEAMKLWEMNGASSTLKSYNSVSEEMKEHREWLENHLRLYYETDQYIFVHAGLEPNVPLERQEEDTMLWTRHTETVGLGKTVVHGHTPVQHIAYYKDQVDIDTGAAYGGKLTLLELPTHKVYTAS</sequence>
<dbReference type="Gene3D" id="3.60.21.10">
    <property type="match status" value="1"/>
</dbReference>
<comment type="caution">
    <text evidence="2">The sequence shown here is derived from an EMBL/GenBank/DDBJ whole genome shotgun (WGS) entry which is preliminary data.</text>
</comment>
<dbReference type="InterPro" id="IPR029052">
    <property type="entry name" value="Metallo-depent_PP-like"/>
</dbReference>
<dbReference type="PRINTS" id="PR00114">
    <property type="entry name" value="STPHPHTASE"/>
</dbReference>
<dbReference type="Proteomes" id="UP000468638">
    <property type="component" value="Unassembled WGS sequence"/>
</dbReference>
<dbReference type="GO" id="GO:0110154">
    <property type="term" value="P:RNA decapping"/>
    <property type="evidence" value="ECO:0007669"/>
    <property type="project" value="TreeGrafter"/>
</dbReference>
<accession>A0A6I5A4B8</accession>
<dbReference type="InterPro" id="IPR006186">
    <property type="entry name" value="Ser/Thr-sp_prot-phosphatase"/>
</dbReference>
<dbReference type="AlphaFoldDB" id="A0A6I5A4B8"/>
<feature type="domain" description="Calcineurin-like phosphoesterase" evidence="1">
    <location>
        <begin position="36"/>
        <end position="212"/>
    </location>
</feature>
<dbReference type="SUPFAM" id="SSF56300">
    <property type="entry name" value="Metallo-dependent phosphatases"/>
    <property type="match status" value="1"/>
</dbReference>
<dbReference type="PANTHER" id="PTHR42850:SF4">
    <property type="entry name" value="ZINC-DEPENDENT ENDOPOLYPHOSPHATASE"/>
    <property type="match status" value="1"/>
</dbReference>
<dbReference type="PANTHER" id="PTHR42850">
    <property type="entry name" value="METALLOPHOSPHOESTERASE"/>
    <property type="match status" value="1"/>
</dbReference>
<dbReference type="GO" id="GO:0016791">
    <property type="term" value="F:phosphatase activity"/>
    <property type="evidence" value="ECO:0007669"/>
    <property type="project" value="TreeGrafter"/>
</dbReference>
<gene>
    <name evidence="2" type="ORF">GLW05_16460</name>
</gene>
<protein>
    <submittedName>
        <fullName evidence="2">Serine/threonine protein phosphatase</fullName>
    </submittedName>
</protein>
<evidence type="ECO:0000313" key="3">
    <source>
        <dbReference type="Proteomes" id="UP000468638"/>
    </source>
</evidence>
<dbReference type="CDD" id="cd00144">
    <property type="entry name" value="MPP_PPP_family"/>
    <property type="match status" value="1"/>
</dbReference>
<dbReference type="Pfam" id="PF00149">
    <property type="entry name" value="Metallophos"/>
    <property type="match status" value="1"/>
</dbReference>
<dbReference type="InterPro" id="IPR050126">
    <property type="entry name" value="Ap4A_hydrolase"/>
</dbReference>
<proteinExistence type="predicted"/>
<name>A0A6I5A4B8_9BACI</name>